<dbReference type="InterPro" id="IPR009045">
    <property type="entry name" value="Zn_M74/Hedgehog-like"/>
</dbReference>
<protein>
    <recommendedName>
        <fullName evidence="9 10">D-alanyl-D-alanine dipeptidase</fullName>
        <shortName evidence="9 10">D-Ala-D-Ala dipeptidase</shortName>
        <ecNumber evidence="9 10">3.4.13.22</ecNumber>
    </recommendedName>
</protein>
<dbReference type="HAMAP" id="MF_01924">
    <property type="entry name" value="A_A_dipeptidase"/>
    <property type="match status" value="1"/>
</dbReference>
<reference evidence="11" key="2">
    <citation type="submission" date="2020-09" db="EMBL/GenBank/DDBJ databases">
        <authorList>
            <person name="Sun Q."/>
            <person name="Ohkuma M."/>
        </authorList>
    </citation>
    <scope>NUCLEOTIDE SEQUENCE</scope>
    <source>
        <strain evidence="11">JCM 4059</strain>
    </source>
</reference>
<evidence type="ECO:0000313" key="12">
    <source>
        <dbReference type="Proteomes" id="UP000638313"/>
    </source>
</evidence>
<comment type="cofactor">
    <cofactor evidence="9">
        <name>Zn(2+)</name>
        <dbReference type="ChEBI" id="CHEBI:29105"/>
    </cofactor>
    <text evidence="9">Binds 1 zinc ion per subunit.</text>
</comment>
<evidence type="ECO:0000256" key="9">
    <source>
        <dbReference type="HAMAP-Rule" id="MF_01924"/>
    </source>
</evidence>
<comment type="similarity">
    <text evidence="9 10">Belongs to the peptidase M15D family.</text>
</comment>
<comment type="catalytic activity">
    <reaction evidence="1 9 10">
        <text>D-alanyl-D-alanine + H2O = 2 D-alanine</text>
        <dbReference type="Rhea" id="RHEA:20661"/>
        <dbReference type="ChEBI" id="CHEBI:15377"/>
        <dbReference type="ChEBI" id="CHEBI:57416"/>
        <dbReference type="ChEBI" id="CHEBI:57822"/>
        <dbReference type="EC" id="3.4.13.22"/>
    </reaction>
</comment>
<evidence type="ECO:0000256" key="7">
    <source>
        <dbReference type="ARBA" id="ARBA00023049"/>
    </source>
</evidence>
<organism evidence="11 12">
    <name type="scientific">Streptomyces mashuensis</name>
    <dbReference type="NCBI Taxonomy" id="33904"/>
    <lineage>
        <taxon>Bacteria</taxon>
        <taxon>Bacillati</taxon>
        <taxon>Actinomycetota</taxon>
        <taxon>Actinomycetes</taxon>
        <taxon>Kitasatosporales</taxon>
        <taxon>Streptomycetaceae</taxon>
        <taxon>Streptomyces</taxon>
    </lineage>
</organism>
<reference evidence="11" key="1">
    <citation type="journal article" date="2014" name="Int. J. Syst. Evol. Microbiol.">
        <title>Complete genome sequence of Corynebacterium casei LMG S-19264T (=DSM 44701T), isolated from a smear-ripened cheese.</title>
        <authorList>
            <consortium name="US DOE Joint Genome Institute (JGI-PGF)"/>
            <person name="Walter F."/>
            <person name="Albersmeier A."/>
            <person name="Kalinowski J."/>
            <person name="Ruckert C."/>
        </authorList>
    </citation>
    <scope>NUCLEOTIDE SEQUENCE</scope>
    <source>
        <strain evidence="11">JCM 4059</strain>
    </source>
</reference>
<sequence>MAEIVLMSDPRVAAMPVRECGERLVDVRYSRVRVDPRRQDAEGVFAHVREGVLERLLAAQAALPDGVRLLLVEGYRPPAVQERYFTRYAEELRAAHPDWSHDQVHRAAGRFVAPPAVAPHTAGAAVDITLADPDGRELDLGTSANITPEQSDGACHMAAKNIGAKARYHRRILASALTEAGFVNYPAKWWHWSVGDRYWSLMTGSRPAHYGPCAAP</sequence>
<feature type="binding site" evidence="9">
    <location>
        <position position="127"/>
    </location>
    <ligand>
        <name>Zn(2+)</name>
        <dbReference type="ChEBI" id="CHEBI:29105"/>
        <note>catalytic</note>
    </ligand>
</feature>
<dbReference type="InterPro" id="IPR000755">
    <property type="entry name" value="A_A_dipeptidase"/>
</dbReference>
<dbReference type="RefSeq" id="WP_190131478.1">
    <property type="nucleotide sequence ID" value="NZ_BNBD01000010.1"/>
</dbReference>
<evidence type="ECO:0000256" key="2">
    <source>
        <dbReference type="ARBA" id="ARBA00022670"/>
    </source>
</evidence>
<dbReference type="GO" id="GO:0071555">
    <property type="term" value="P:cell wall organization"/>
    <property type="evidence" value="ECO:0007669"/>
    <property type="project" value="UniProtKB-KW"/>
</dbReference>
<dbReference type="PIRSF" id="PIRSF026671">
    <property type="entry name" value="AA_dipeptidase"/>
    <property type="match status" value="1"/>
</dbReference>
<name>A0A919B5P3_9ACTN</name>
<dbReference type="GO" id="GO:0008270">
    <property type="term" value="F:zinc ion binding"/>
    <property type="evidence" value="ECO:0007669"/>
    <property type="project" value="UniProtKB-UniRule"/>
</dbReference>
<dbReference type="Gene3D" id="3.30.1380.10">
    <property type="match status" value="1"/>
</dbReference>
<keyword evidence="6 9" id="KW-0224">Dipeptidase</keyword>
<keyword evidence="5 9" id="KW-0862">Zinc</keyword>
<dbReference type="EC" id="3.4.13.22" evidence="9 10"/>
<keyword evidence="8 10" id="KW-0961">Cell wall biogenesis/degradation</keyword>
<dbReference type="GO" id="GO:0006508">
    <property type="term" value="P:proteolysis"/>
    <property type="evidence" value="ECO:0007669"/>
    <property type="project" value="UniProtKB-KW"/>
</dbReference>
<gene>
    <name evidence="11" type="ORF">GCM10010218_45000</name>
</gene>
<evidence type="ECO:0000256" key="6">
    <source>
        <dbReference type="ARBA" id="ARBA00022997"/>
    </source>
</evidence>
<dbReference type="PANTHER" id="PTHR43126:SF2">
    <property type="entry name" value="D-ALANYL-D-ALANINE DIPEPTIDASE"/>
    <property type="match status" value="1"/>
</dbReference>
<keyword evidence="4 9" id="KW-0378">Hydrolase</keyword>
<feature type="binding site" evidence="9">
    <location>
        <position position="120"/>
    </location>
    <ligand>
        <name>Zn(2+)</name>
        <dbReference type="ChEBI" id="CHEBI:29105"/>
        <note>catalytic</note>
    </ligand>
</feature>
<keyword evidence="7 9" id="KW-0482">Metalloprotease</keyword>
<evidence type="ECO:0000256" key="4">
    <source>
        <dbReference type="ARBA" id="ARBA00022801"/>
    </source>
</evidence>
<dbReference type="Pfam" id="PF01427">
    <property type="entry name" value="Peptidase_M15"/>
    <property type="match status" value="1"/>
</dbReference>
<dbReference type="AlphaFoldDB" id="A0A919B5P3"/>
<accession>A0A919B5P3</accession>
<comment type="caution">
    <text evidence="11">The sequence shown here is derived from an EMBL/GenBank/DDBJ whole genome shotgun (WGS) entry which is preliminary data.</text>
</comment>
<keyword evidence="3 9" id="KW-0479">Metal-binding</keyword>
<proteinExistence type="inferred from homology"/>
<feature type="site" description="Transition state stabilizer" evidence="9">
    <location>
        <position position="76"/>
    </location>
</feature>
<evidence type="ECO:0000256" key="3">
    <source>
        <dbReference type="ARBA" id="ARBA00022723"/>
    </source>
</evidence>
<evidence type="ECO:0000313" key="11">
    <source>
        <dbReference type="EMBL" id="GHF58684.1"/>
    </source>
</evidence>
<evidence type="ECO:0000256" key="10">
    <source>
        <dbReference type="PIRNR" id="PIRNR026671"/>
    </source>
</evidence>
<evidence type="ECO:0000256" key="8">
    <source>
        <dbReference type="ARBA" id="ARBA00023316"/>
    </source>
</evidence>
<keyword evidence="12" id="KW-1185">Reference proteome</keyword>
<evidence type="ECO:0000256" key="5">
    <source>
        <dbReference type="ARBA" id="ARBA00022833"/>
    </source>
</evidence>
<comment type="caution">
    <text evidence="9">Lacks conserved residue(s) required for the propagation of feature annotation.</text>
</comment>
<evidence type="ECO:0000256" key="1">
    <source>
        <dbReference type="ARBA" id="ARBA00001362"/>
    </source>
</evidence>
<feature type="binding site" evidence="9">
    <location>
        <position position="191"/>
    </location>
    <ligand>
        <name>Zn(2+)</name>
        <dbReference type="ChEBI" id="CHEBI:29105"/>
        <note>catalytic</note>
    </ligand>
</feature>
<keyword evidence="2 9" id="KW-0645">Protease</keyword>
<dbReference type="GO" id="GO:0008237">
    <property type="term" value="F:metallopeptidase activity"/>
    <property type="evidence" value="ECO:0007669"/>
    <property type="project" value="UniProtKB-KW"/>
</dbReference>
<dbReference type="GO" id="GO:0160237">
    <property type="term" value="F:D-Ala-D-Ala dipeptidase activity"/>
    <property type="evidence" value="ECO:0007669"/>
    <property type="project" value="UniProtKB-EC"/>
</dbReference>
<dbReference type="EMBL" id="BNBD01000010">
    <property type="protein sequence ID" value="GHF58684.1"/>
    <property type="molecule type" value="Genomic_DNA"/>
</dbReference>
<dbReference type="PANTHER" id="PTHR43126">
    <property type="entry name" value="D-ALANYL-D-ALANINE DIPEPTIDASE"/>
    <property type="match status" value="1"/>
</dbReference>
<dbReference type="Proteomes" id="UP000638313">
    <property type="component" value="Unassembled WGS sequence"/>
</dbReference>
<comment type="function">
    <text evidence="9 10">Catalyzes hydrolysis of the D-alanyl-D-alanine dipeptide.</text>
</comment>
<dbReference type="SUPFAM" id="SSF55166">
    <property type="entry name" value="Hedgehog/DD-peptidase"/>
    <property type="match status" value="1"/>
</dbReference>
<dbReference type="CDD" id="cd14843">
    <property type="entry name" value="D-Ala-D-Ala_dipeptidase_like"/>
    <property type="match status" value="1"/>
</dbReference>